<keyword evidence="3" id="KW-0460">Magnesium</keyword>
<evidence type="ECO:0000256" key="2">
    <source>
        <dbReference type="PIRSR" id="PIRSR601952-1"/>
    </source>
</evidence>
<evidence type="ECO:0008006" key="7">
    <source>
        <dbReference type="Google" id="ProtNLM"/>
    </source>
</evidence>
<evidence type="ECO:0000313" key="6">
    <source>
        <dbReference type="Proteomes" id="UP000245999"/>
    </source>
</evidence>
<dbReference type="OrthoDB" id="9794455at2"/>
<dbReference type="GO" id="GO:0046872">
    <property type="term" value="F:metal ion binding"/>
    <property type="evidence" value="ECO:0007669"/>
    <property type="project" value="UniProtKB-KW"/>
</dbReference>
<evidence type="ECO:0000256" key="4">
    <source>
        <dbReference type="RuleBase" id="RU003946"/>
    </source>
</evidence>
<evidence type="ECO:0000256" key="1">
    <source>
        <dbReference type="ARBA" id="ARBA00022553"/>
    </source>
</evidence>
<dbReference type="Gene3D" id="3.40.720.10">
    <property type="entry name" value="Alkaline Phosphatase, subunit A"/>
    <property type="match status" value="1"/>
</dbReference>
<keyword evidence="3" id="KW-0479">Metal-binding</keyword>
<organism evidence="5 6">
    <name type="scientific">Hymenobacter nivis</name>
    <dbReference type="NCBI Taxonomy" id="1850093"/>
    <lineage>
        <taxon>Bacteria</taxon>
        <taxon>Pseudomonadati</taxon>
        <taxon>Bacteroidota</taxon>
        <taxon>Cytophagia</taxon>
        <taxon>Cytophagales</taxon>
        <taxon>Hymenobacteraceae</taxon>
        <taxon>Hymenobacter</taxon>
    </lineage>
</organism>
<dbReference type="EMBL" id="CP029145">
    <property type="protein sequence ID" value="AWM31893.1"/>
    <property type="molecule type" value="Genomic_DNA"/>
</dbReference>
<comment type="similarity">
    <text evidence="4">Belongs to the alkaline phosphatase family.</text>
</comment>
<dbReference type="Pfam" id="PF00245">
    <property type="entry name" value="Alk_phosphatase"/>
    <property type="match status" value="1"/>
</dbReference>
<evidence type="ECO:0000256" key="3">
    <source>
        <dbReference type="PIRSR" id="PIRSR601952-2"/>
    </source>
</evidence>
<feature type="binding site" evidence="3">
    <location>
        <position position="66"/>
    </location>
    <ligand>
        <name>Zn(2+)</name>
        <dbReference type="ChEBI" id="CHEBI:29105"/>
        <label>2</label>
    </ligand>
</feature>
<dbReference type="Proteomes" id="UP000245999">
    <property type="component" value="Chromosome"/>
</dbReference>
<feature type="active site" description="Phosphoserine intermediate" evidence="2">
    <location>
        <position position="121"/>
    </location>
</feature>
<comment type="cofactor">
    <cofactor evidence="3">
        <name>Mg(2+)</name>
        <dbReference type="ChEBI" id="CHEBI:18420"/>
    </cofactor>
    <text evidence="3">Binds 1 Mg(2+) ion.</text>
</comment>
<dbReference type="InterPro" id="IPR017850">
    <property type="entry name" value="Alkaline_phosphatase_core_sf"/>
</dbReference>
<dbReference type="PRINTS" id="PR00113">
    <property type="entry name" value="ALKPHPHTASE"/>
</dbReference>
<dbReference type="InterPro" id="IPR001952">
    <property type="entry name" value="Alkaline_phosphatase"/>
</dbReference>
<feature type="binding site" evidence="3">
    <location>
        <position position="66"/>
    </location>
    <ligand>
        <name>Mg(2+)</name>
        <dbReference type="ChEBI" id="CHEBI:18420"/>
    </ligand>
</feature>
<dbReference type="PANTHER" id="PTHR11596">
    <property type="entry name" value="ALKALINE PHOSPHATASE"/>
    <property type="match status" value="1"/>
</dbReference>
<evidence type="ECO:0000313" key="5">
    <source>
        <dbReference type="EMBL" id="AWM31893.1"/>
    </source>
</evidence>
<proteinExistence type="inferred from homology"/>
<dbReference type="GO" id="GO:0004035">
    <property type="term" value="F:alkaline phosphatase activity"/>
    <property type="evidence" value="ECO:0007669"/>
    <property type="project" value="TreeGrafter"/>
</dbReference>
<gene>
    <name evidence="5" type="ORF">DDQ68_03270</name>
</gene>
<accession>A0A2Z3GEG0</accession>
<name>A0A2Z3GEG0_9BACT</name>
<keyword evidence="1" id="KW-0597">Phosphoprotein</keyword>
<protein>
    <recommendedName>
        <fullName evidence="7">Alkaline phosphatase</fullName>
    </recommendedName>
</protein>
<keyword evidence="3" id="KW-0862">Zinc</keyword>
<feature type="binding site" evidence="3">
    <location>
        <position position="175"/>
    </location>
    <ligand>
        <name>Mg(2+)</name>
        <dbReference type="ChEBI" id="CHEBI:18420"/>
    </ligand>
</feature>
<dbReference type="SUPFAM" id="SSF53649">
    <property type="entry name" value="Alkaline phosphatase-like"/>
    <property type="match status" value="1"/>
</dbReference>
<dbReference type="KEGG" id="hnv:DDQ68_03270"/>
<feature type="binding site" evidence="3">
    <location>
        <position position="177"/>
    </location>
    <ligand>
        <name>Mg(2+)</name>
        <dbReference type="ChEBI" id="CHEBI:18420"/>
    </ligand>
</feature>
<dbReference type="PANTHER" id="PTHR11596:SF5">
    <property type="entry name" value="ALKALINE PHOSPHATASE"/>
    <property type="match status" value="1"/>
</dbReference>
<dbReference type="AlphaFoldDB" id="A0A2Z3GEG0"/>
<sequence length="196" mass="21019">MGNVGLMARAQFYGLLTLIHSLPPFVGSYEGQIFTRWGPAAGRWGPARGPRTGGFHQPNVILYIGDGFGLAPKTATRMALGQGRDGKRYATDAGFQVLNLDRMKYNATVTTHSLNSWITDSAPGASVYACGRPGKQDNEVISLNVSNGAAIETILEAAKKQGYAVGLVSTARITHATPAAFASHIWYRDLEDYISA</sequence>
<comment type="cofactor">
    <cofactor evidence="3">
        <name>Zn(2+)</name>
        <dbReference type="ChEBI" id="CHEBI:29105"/>
    </cofactor>
    <text evidence="3">Binds 2 Zn(2+) ions.</text>
</comment>
<keyword evidence="6" id="KW-1185">Reference proteome</keyword>
<reference evidence="6" key="1">
    <citation type="submission" date="2018-04" db="EMBL/GenBank/DDBJ databases">
        <title>Complete genome of Antarctic heterotrophic bacterium Hymenobacter nivis.</title>
        <authorList>
            <person name="Terashima M."/>
        </authorList>
    </citation>
    <scope>NUCLEOTIDE SEQUENCE [LARGE SCALE GENOMIC DNA]</scope>
    <source>
        <strain evidence="6">NBRC 111535</strain>
    </source>
</reference>